<feature type="coiled-coil region" evidence="1">
    <location>
        <begin position="280"/>
        <end position="310"/>
    </location>
</feature>
<feature type="domain" description="Large polyvalent protein-associated" evidence="6">
    <location>
        <begin position="312"/>
        <end position="395"/>
    </location>
</feature>
<proteinExistence type="predicted"/>
<evidence type="ECO:0000259" key="3">
    <source>
        <dbReference type="Pfam" id="PF06114"/>
    </source>
</evidence>
<evidence type="ECO:0000259" key="4">
    <source>
        <dbReference type="Pfam" id="PF08401"/>
    </source>
</evidence>
<sequence>MAGNREQQMYEITKQLEEGVKALFTSERYTEYLKTMSKFYNYSFNNTVLIALQRPEATLVAGYSAWQKNFHRQVKKGEKGIQIIAPSQRKEKELVEKFDPETNEPILGPDGQPETEVVEHVVSDFRVVRVFDISQTYGEPLPELAIPDLTGQVQNFPLFLQEVRELSPVPIRFGETEGEAKGYYSNKKKEIVVKEDMSESQTIKTLIHEIAHAKLHDREVLEQTGEEKDQRTKEIEAESIAYTVCQYFGLDTSDYSFPYIAGWSDNLKMWELRTFMDAIRRTAGEFIKELEEKMKELETDRSERDDIQNEKKIKIGMDTKAVELKQHEGLWHTVEEVEIEKEHFYLMEHNEYGASVAPVLVNGDGKVVAQDLENGLDQEVVKAIREYLEEKETAKKQEKVETSNASLFDEAEREAAYQIETTGQFFFIQETEEGYDYTFYDQEFQELDGGVYDTFDVTLQEAAKTLLLEEGADLTACRKIDSEMLQEQVERAEYFPQKSYEALKPLMESEENNVAFRSGYGYVMLQKISEGYECIIYDQAFREIGGQFYEHITASKEEVFSQIFQEEGIGELPCEPFSYEELKKSVIQGEKKRLYEGELTPTSQIGIREEKLLHGESRQNIEEAILCYAQAELEEDGYEEITLLAARVYGSRTRETLYREDSDLDVALSYTGDIREDAFFNLLQENGMRIAGLKIDINPISLEKTGTLQEYIKRAEQYLDEREAEKQGQIPQETLQEPQISFYAAECMEFPSMGEYYENLTLEEAVEKYKTIPADRIHGIKGIGFCLKDGSIYDGEYELMSGGKISKDLIDLVPHYKESPLVQKAMRDLERILAEKQRENTAEQTKTEGTMGRKVSVLKALKERKELLKKQEKKEETSHTRKKEAEL</sequence>
<feature type="domain" description="Large polyvalent protein-associated" evidence="5">
    <location>
        <begin position="509"/>
        <end position="587"/>
    </location>
</feature>
<dbReference type="Pfam" id="PF06114">
    <property type="entry name" value="Peptidase_M78"/>
    <property type="match status" value="1"/>
</dbReference>
<dbReference type="Pfam" id="PF18830">
    <property type="entry name" value="LPD16"/>
    <property type="match status" value="2"/>
</dbReference>
<keyword evidence="1" id="KW-0175">Coiled coil</keyword>
<dbReference type="InterPro" id="IPR040568">
    <property type="entry name" value="LPD16"/>
</dbReference>
<dbReference type="InterPro" id="IPR010359">
    <property type="entry name" value="IrrE_HExxH"/>
</dbReference>
<dbReference type="RefSeq" id="WP_101879796.1">
    <property type="nucleotide sequence ID" value="NZ_NIHM01000012.1"/>
</dbReference>
<dbReference type="Pfam" id="PF18832">
    <property type="entry name" value="LPD18"/>
    <property type="match status" value="1"/>
</dbReference>
<feature type="domain" description="IrrE N-terminal-like" evidence="3">
    <location>
        <begin position="180"/>
        <end position="244"/>
    </location>
</feature>
<dbReference type="InterPro" id="IPR041258">
    <property type="entry name" value="LPD18"/>
</dbReference>
<reference evidence="7 8" key="1">
    <citation type="journal article" date="2017" name="Genome Med.">
        <title>A novel Ruminococcus gnavus clade enriched in inflammatory bowel disease patients.</title>
        <authorList>
            <person name="Hall A.B."/>
            <person name="Yassour M."/>
            <person name="Sauk J."/>
            <person name="Garner A."/>
            <person name="Jiang X."/>
            <person name="Arthur T."/>
            <person name="Lagoudas G.K."/>
            <person name="Vatanen T."/>
            <person name="Fornelos N."/>
            <person name="Wilson R."/>
            <person name="Bertha M."/>
            <person name="Cohen M."/>
            <person name="Garber J."/>
            <person name="Khalili H."/>
            <person name="Gevers D."/>
            <person name="Ananthakrishnan A.N."/>
            <person name="Kugathasan S."/>
            <person name="Lander E.S."/>
            <person name="Blainey P."/>
            <person name="Vlamakis H."/>
            <person name="Xavier R.J."/>
            <person name="Huttenhower C."/>
        </authorList>
    </citation>
    <scope>NUCLEOTIDE SEQUENCE [LARGE SCALE GENOMIC DNA]</scope>
    <source>
        <strain evidence="7 8">RJX1118</strain>
    </source>
</reference>
<protein>
    <recommendedName>
        <fullName evidence="9">ImmA/IrrE family metallo-endopeptidase</fullName>
    </recommendedName>
</protein>
<organism evidence="7 8">
    <name type="scientific">Mediterraneibacter gnavus</name>
    <name type="common">Ruminococcus gnavus</name>
    <dbReference type="NCBI Taxonomy" id="33038"/>
    <lineage>
        <taxon>Bacteria</taxon>
        <taxon>Bacillati</taxon>
        <taxon>Bacillota</taxon>
        <taxon>Clostridia</taxon>
        <taxon>Lachnospirales</taxon>
        <taxon>Lachnospiraceae</taxon>
        <taxon>Mediterraneibacter</taxon>
    </lineage>
</organism>
<feature type="domain" description="N-terminal" evidence="4">
    <location>
        <begin position="5"/>
        <end position="101"/>
    </location>
</feature>
<dbReference type="Pfam" id="PF08401">
    <property type="entry name" value="ArdcN"/>
    <property type="match status" value="1"/>
</dbReference>
<dbReference type="Gene3D" id="1.10.10.2910">
    <property type="match status" value="1"/>
</dbReference>
<evidence type="ECO:0000256" key="2">
    <source>
        <dbReference type="SAM" id="MobiDB-lite"/>
    </source>
</evidence>
<dbReference type="InterPro" id="IPR013610">
    <property type="entry name" value="ArdC_N"/>
</dbReference>
<gene>
    <name evidence="7" type="ORF">CDL18_09530</name>
</gene>
<evidence type="ECO:0008006" key="9">
    <source>
        <dbReference type="Google" id="ProtNLM"/>
    </source>
</evidence>
<evidence type="ECO:0000259" key="6">
    <source>
        <dbReference type="Pfam" id="PF18832"/>
    </source>
</evidence>
<comment type="caution">
    <text evidence="7">The sequence shown here is derived from an EMBL/GenBank/DDBJ whole genome shotgun (WGS) entry which is preliminary data.</text>
</comment>
<dbReference type="GO" id="GO:0003697">
    <property type="term" value="F:single-stranded DNA binding"/>
    <property type="evidence" value="ECO:0007669"/>
    <property type="project" value="InterPro"/>
</dbReference>
<dbReference type="AlphaFoldDB" id="A0A2N5NHA1"/>
<dbReference type="Proteomes" id="UP000234849">
    <property type="component" value="Unassembled WGS sequence"/>
</dbReference>
<feature type="region of interest" description="Disordered" evidence="2">
    <location>
        <begin position="868"/>
        <end position="887"/>
    </location>
</feature>
<feature type="domain" description="Large polyvalent protein-associated" evidence="5">
    <location>
        <begin position="411"/>
        <end position="492"/>
    </location>
</feature>
<evidence type="ECO:0000259" key="5">
    <source>
        <dbReference type="Pfam" id="PF18830"/>
    </source>
</evidence>
<dbReference type="EMBL" id="NIHM01000012">
    <property type="protein sequence ID" value="PLT54506.1"/>
    <property type="molecule type" value="Genomic_DNA"/>
</dbReference>
<evidence type="ECO:0000256" key="1">
    <source>
        <dbReference type="SAM" id="Coils"/>
    </source>
</evidence>
<dbReference type="CDD" id="cd05403">
    <property type="entry name" value="NT_KNTase_like"/>
    <property type="match status" value="1"/>
</dbReference>
<evidence type="ECO:0000313" key="8">
    <source>
        <dbReference type="Proteomes" id="UP000234849"/>
    </source>
</evidence>
<evidence type="ECO:0000313" key="7">
    <source>
        <dbReference type="EMBL" id="PLT54506.1"/>
    </source>
</evidence>
<accession>A0A2N5NHA1</accession>
<name>A0A2N5NHA1_MEDGN</name>